<organism evidence="13 14">
    <name type="scientific">Floridaenema flaviceps BLCC-F50</name>
    <dbReference type="NCBI Taxonomy" id="3153642"/>
    <lineage>
        <taxon>Bacteria</taxon>
        <taxon>Bacillati</taxon>
        <taxon>Cyanobacteriota</taxon>
        <taxon>Cyanophyceae</taxon>
        <taxon>Oscillatoriophycideae</taxon>
        <taxon>Aerosakkonematales</taxon>
        <taxon>Aerosakkonemataceae</taxon>
        <taxon>Floridanema</taxon>
        <taxon>Floridanema flaviceps</taxon>
    </lineage>
</organism>
<comment type="similarity">
    <text evidence="5">Belongs to the bacterial secretin family.</text>
</comment>
<protein>
    <submittedName>
        <fullName evidence="13">AMIN domain-containing protein</fullName>
    </submittedName>
</protein>
<feature type="domain" description="Secretin/TonB short N-terminal" evidence="11">
    <location>
        <begin position="290"/>
        <end position="325"/>
    </location>
</feature>
<keyword evidence="1 6" id="KW-0813">Transport</keyword>
<dbReference type="InterPro" id="IPR005644">
    <property type="entry name" value="NolW-like"/>
</dbReference>
<proteinExistence type="inferred from homology"/>
<evidence type="ECO:0000256" key="7">
    <source>
        <dbReference type="SAM" id="MobiDB-lite"/>
    </source>
</evidence>
<evidence type="ECO:0000259" key="10">
    <source>
        <dbReference type="Pfam" id="PF03958"/>
    </source>
</evidence>
<evidence type="ECO:0000259" key="11">
    <source>
        <dbReference type="Pfam" id="PF07660"/>
    </source>
</evidence>
<dbReference type="InterPro" id="IPR004846">
    <property type="entry name" value="T2SS/T3SS_dom"/>
</dbReference>
<evidence type="ECO:0000259" key="12">
    <source>
        <dbReference type="Pfam" id="PF11741"/>
    </source>
</evidence>
<evidence type="ECO:0000313" key="14">
    <source>
        <dbReference type="Proteomes" id="UP001576784"/>
    </source>
</evidence>
<dbReference type="Pfam" id="PF00263">
    <property type="entry name" value="Secretin"/>
    <property type="match status" value="1"/>
</dbReference>
<dbReference type="EMBL" id="JBHFNR010000040">
    <property type="protein sequence ID" value="MFB2892558.1"/>
    <property type="molecule type" value="Genomic_DNA"/>
</dbReference>
<evidence type="ECO:0000259" key="9">
    <source>
        <dbReference type="Pfam" id="PF00263"/>
    </source>
</evidence>
<dbReference type="Pfam" id="PF11741">
    <property type="entry name" value="AMIN"/>
    <property type="match status" value="1"/>
</dbReference>
<comment type="subcellular location">
    <subcellularLocation>
        <location evidence="6">Cell outer membrane</location>
    </subcellularLocation>
</comment>
<dbReference type="Pfam" id="PF03958">
    <property type="entry name" value="Secretin_N"/>
    <property type="match status" value="1"/>
</dbReference>
<comment type="caution">
    <text evidence="13">The sequence shown here is derived from an EMBL/GenBank/DDBJ whole genome shotgun (WGS) entry which is preliminary data.</text>
</comment>
<dbReference type="PANTHER" id="PTHR30332">
    <property type="entry name" value="PROBABLE GENERAL SECRETION PATHWAY PROTEIN D"/>
    <property type="match status" value="1"/>
</dbReference>
<evidence type="ECO:0000256" key="6">
    <source>
        <dbReference type="RuleBase" id="RU004004"/>
    </source>
</evidence>
<reference evidence="13 14" key="1">
    <citation type="submission" date="2024-09" db="EMBL/GenBank/DDBJ databases">
        <title>Floridaenema gen nov. (Aerosakkonemataceae, Aerosakkonematales ord. nov., Cyanobacteria) from benthic tropical and subtropical fresh waters, with the description of four new species.</title>
        <authorList>
            <person name="Moretto J.A."/>
            <person name="Berthold D.E."/>
            <person name="Lefler F.W."/>
            <person name="Huang I.-S."/>
            <person name="Laughinghouse H. IV."/>
        </authorList>
    </citation>
    <scope>NUCLEOTIDE SEQUENCE [LARGE SCALE GENOMIC DNA]</scope>
    <source>
        <strain evidence="13 14">BLCC-F50</strain>
    </source>
</reference>
<sequence>MKYNQGLGGLLFGGTAVLLATQPVWAAPTQVTGVRVQPVGNSIQVILDTKEGDRPQIFTVNRQNIFVADITNTQLRLPQGKEFNQQNPAPGIAAVTVTQLAPNSIRLQVVGANGTPSGEVAKQSEGITFNLNMGSGSAAAAPRTPTAVQPNAAPAPNNPTTAQAPANQTPLVPNPTITYEGGPAPAAGAVQPVSPAPPFLPRAVAPPVGDIAVSEVNSTASAIDLGTAERVPRLLLRDAPVREVLTLLARAANRNVVFLTGQAGAAGQQGQQQQQGQQGQQGAAATLDSTISLDIENEPLQEVFNYVLRITGLQANRSGNTIFVGNNLPEAASNIIVRSLRLNQVAAATAANFLTAQGAETQLPIERVQISTIGEGAAARTVETREPDIKVLRAQRGSGPLILSGLSVLTNERLNSITLVGDPRKVEIATAFLSQLDARRRQVAVNVKIIDLNLNNSDTANASFSFGVGGAFFTFDNGAAAINFGGVRPPSVETVEGSRFSPPIVGDTDFLPETNNDVGPRFDAQPNSPFGRSTGFPLDSGDPRFPFGRLPRAPFGTNINPLQPGIDDEQSGTVALPQLFQFPRRLLGFLRAQIVSGNAKILTDPTLVIQEGETAQVRLGREVITSQQVQTQPGSPPTTTITTQKEVAGLTLSVQVNTIDDNGFITLIVNPSITSPFDSITVGQGVNQTTITLLNRRDVSSGRIRLRDAQTLILSGVIQDQDRIDVRKVPFLGDIPIIGALFRSTTRQNERNEVIVLLTPQIIDDSGNAPFGYRYRPSPEVQQLLRQRGFTPPNGNPQP</sequence>
<keyword evidence="4" id="KW-0998">Cell outer membrane</keyword>
<evidence type="ECO:0000256" key="1">
    <source>
        <dbReference type="ARBA" id="ARBA00022448"/>
    </source>
</evidence>
<feature type="compositionally biased region" description="Low complexity" evidence="7">
    <location>
        <begin position="144"/>
        <end position="170"/>
    </location>
</feature>
<feature type="signal peptide" evidence="8">
    <location>
        <begin position="1"/>
        <end position="26"/>
    </location>
</feature>
<feature type="domain" description="Type II/III secretion system secretin-like" evidence="9">
    <location>
        <begin position="596"/>
        <end position="764"/>
    </location>
</feature>
<dbReference type="Gene3D" id="2.60.40.3500">
    <property type="match status" value="1"/>
</dbReference>
<keyword evidence="2 8" id="KW-0732">Signal</keyword>
<dbReference type="Proteomes" id="UP001576784">
    <property type="component" value="Unassembled WGS sequence"/>
</dbReference>
<dbReference type="PANTHER" id="PTHR30332:SF17">
    <property type="entry name" value="TYPE IV PILIATION SYSTEM PROTEIN DR_0774-RELATED"/>
    <property type="match status" value="1"/>
</dbReference>
<dbReference type="Gene3D" id="3.30.1370.120">
    <property type="match status" value="1"/>
</dbReference>
<keyword evidence="3" id="KW-0472">Membrane</keyword>
<feature type="region of interest" description="Disordered" evidence="7">
    <location>
        <begin position="136"/>
        <end position="177"/>
    </location>
</feature>
<gene>
    <name evidence="13" type="ORF">ACE1CI_06395</name>
</gene>
<evidence type="ECO:0000256" key="4">
    <source>
        <dbReference type="ARBA" id="ARBA00023237"/>
    </source>
</evidence>
<evidence type="ECO:0000256" key="5">
    <source>
        <dbReference type="RuleBase" id="RU004003"/>
    </source>
</evidence>
<name>A0ABV4XLJ4_9CYAN</name>
<evidence type="ECO:0000256" key="2">
    <source>
        <dbReference type="ARBA" id="ARBA00022729"/>
    </source>
</evidence>
<accession>A0ABV4XLJ4</accession>
<feature type="domain" description="AMIN" evidence="12">
    <location>
        <begin position="34"/>
        <end position="113"/>
    </location>
</feature>
<dbReference type="RefSeq" id="WP_413262229.1">
    <property type="nucleotide sequence ID" value="NZ_JBHFNR010000040.1"/>
</dbReference>
<feature type="chain" id="PRO_5047341023" evidence="8">
    <location>
        <begin position="27"/>
        <end position="799"/>
    </location>
</feature>
<keyword evidence="14" id="KW-1185">Reference proteome</keyword>
<evidence type="ECO:0000256" key="3">
    <source>
        <dbReference type="ARBA" id="ARBA00023136"/>
    </source>
</evidence>
<evidence type="ECO:0000256" key="8">
    <source>
        <dbReference type="SAM" id="SignalP"/>
    </source>
</evidence>
<dbReference type="InterPro" id="IPR038591">
    <property type="entry name" value="NolW-like_sf"/>
</dbReference>
<dbReference type="Pfam" id="PF07660">
    <property type="entry name" value="STN"/>
    <property type="match status" value="1"/>
</dbReference>
<evidence type="ECO:0000313" key="13">
    <source>
        <dbReference type="EMBL" id="MFB2892558.1"/>
    </source>
</evidence>
<dbReference type="InterPro" id="IPR050810">
    <property type="entry name" value="Bact_Secretion_Sys_Channel"/>
</dbReference>
<dbReference type="InterPro" id="IPR011662">
    <property type="entry name" value="Secretin/TonB_short_N"/>
</dbReference>
<feature type="domain" description="NolW-like" evidence="10">
    <location>
        <begin position="337"/>
        <end position="442"/>
    </location>
</feature>
<dbReference type="InterPro" id="IPR021731">
    <property type="entry name" value="AMIN_dom"/>
</dbReference>